<organism evidence="2 3">
    <name type="scientific">Marinomonas primoryensis</name>
    <dbReference type="NCBI Taxonomy" id="178399"/>
    <lineage>
        <taxon>Bacteria</taxon>
        <taxon>Pseudomonadati</taxon>
        <taxon>Pseudomonadota</taxon>
        <taxon>Gammaproteobacteria</taxon>
        <taxon>Oceanospirillales</taxon>
        <taxon>Oceanospirillaceae</taxon>
        <taxon>Marinomonas</taxon>
    </lineage>
</organism>
<evidence type="ECO:0000313" key="3">
    <source>
        <dbReference type="Proteomes" id="UP000509371"/>
    </source>
</evidence>
<accession>A0A859CZ09</accession>
<dbReference type="Proteomes" id="UP000509371">
    <property type="component" value="Chromosome"/>
</dbReference>
<keyword evidence="1" id="KW-0472">Membrane</keyword>
<keyword evidence="1" id="KW-0812">Transmembrane</keyword>
<proteinExistence type="predicted"/>
<evidence type="ECO:0000256" key="1">
    <source>
        <dbReference type="SAM" id="Phobius"/>
    </source>
</evidence>
<dbReference type="EMBL" id="CP054301">
    <property type="protein sequence ID" value="QKK81913.1"/>
    <property type="molecule type" value="Genomic_DNA"/>
</dbReference>
<evidence type="ECO:0000313" key="2">
    <source>
        <dbReference type="EMBL" id="QKK81913.1"/>
    </source>
</evidence>
<protein>
    <submittedName>
        <fullName evidence="2">Uncharacterized protein</fullName>
    </submittedName>
</protein>
<dbReference type="KEGG" id="mpri:MP3633_3186"/>
<sequence>MSEARHSVLTPFKRVIKAVLTGFISLHSLPLFYLSTCVDGF</sequence>
<name>A0A859CZ09_9GAMM</name>
<keyword evidence="1" id="KW-1133">Transmembrane helix</keyword>
<gene>
    <name evidence="2" type="ORF">MP3633_3186</name>
</gene>
<feature type="transmembrane region" description="Helical" evidence="1">
    <location>
        <begin position="15"/>
        <end position="34"/>
    </location>
</feature>
<dbReference type="AlphaFoldDB" id="A0A859CZ09"/>
<reference evidence="2 3" key="1">
    <citation type="submission" date="2020-06" db="EMBL/GenBank/DDBJ databases">
        <authorList>
            <person name="Voronona O.L."/>
            <person name="Aksenova E.I."/>
            <person name="Kunda M.S."/>
            <person name="Semenov A.N."/>
            <person name="Ryzhova N."/>
        </authorList>
    </citation>
    <scope>NUCLEOTIDE SEQUENCE [LARGE SCALE GENOMIC DNA]</scope>
    <source>
        <strain evidence="2 3">MPKMM3633</strain>
    </source>
</reference>